<name>A0AAE9M794_ACIPI</name>
<dbReference type="InterPro" id="IPR044929">
    <property type="entry name" value="DNA/RNA_non-sp_Endonuclease_sf"/>
</dbReference>
<evidence type="ECO:0000313" key="3">
    <source>
        <dbReference type="Proteomes" id="UP001055514"/>
    </source>
</evidence>
<dbReference type="Pfam" id="PF05860">
    <property type="entry name" value="TPS"/>
    <property type="match status" value="1"/>
</dbReference>
<evidence type="ECO:0000313" key="2">
    <source>
        <dbReference type="EMBL" id="USU93524.1"/>
    </source>
</evidence>
<dbReference type="EMBL" id="CP095407">
    <property type="protein sequence ID" value="USU93524.1"/>
    <property type="molecule type" value="Genomic_DNA"/>
</dbReference>
<dbReference type="Pfam" id="PF13018">
    <property type="entry name" value="ESPR"/>
    <property type="match status" value="1"/>
</dbReference>
<dbReference type="InterPro" id="IPR044927">
    <property type="entry name" value="Endonuclea_NS_2"/>
</dbReference>
<accession>A0AAE9M794</accession>
<reference evidence="2" key="1">
    <citation type="submission" date="2022-04" db="EMBL/GenBank/DDBJ databases">
        <title>Emergence of ST220 Acinetobacter pittii strain in bloodstream infection, which co-producing chromosomal NDM-1 and OXA-820 carbapenemases.</title>
        <authorList>
            <person name="Tian C."/>
            <person name="Xing M."/>
            <person name="Fu L."/>
            <person name="Xia D."/>
        </authorList>
    </citation>
    <scope>NUCLEOTIDE SEQUENCE</scope>
    <source>
        <strain evidence="2">TCM</strain>
    </source>
</reference>
<dbReference type="InterPro" id="IPR024973">
    <property type="entry name" value="ESPR"/>
</dbReference>
<dbReference type="Gene3D" id="2.160.20.10">
    <property type="entry name" value="Single-stranded right-handed beta-helix, Pectin lyase-like"/>
    <property type="match status" value="1"/>
</dbReference>
<dbReference type="SMART" id="SM00912">
    <property type="entry name" value="Haemagg_act"/>
    <property type="match status" value="1"/>
</dbReference>
<dbReference type="InterPro" id="IPR008638">
    <property type="entry name" value="FhaB/CdiA-like_TPS"/>
</dbReference>
<dbReference type="InterPro" id="IPR011050">
    <property type="entry name" value="Pectin_lyase_fold/virulence"/>
</dbReference>
<dbReference type="NCBIfam" id="TIGR01901">
    <property type="entry name" value="adhes_NPXG"/>
    <property type="match status" value="1"/>
</dbReference>
<dbReference type="SUPFAM" id="SSF51126">
    <property type="entry name" value="Pectin lyase-like"/>
    <property type="match status" value="1"/>
</dbReference>
<evidence type="ECO:0000259" key="1">
    <source>
        <dbReference type="SMART" id="SM00912"/>
    </source>
</evidence>
<organism evidence="2 3">
    <name type="scientific">Acinetobacter pittii</name>
    <name type="common">Acinetobacter genomosp. 3</name>
    <dbReference type="NCBI Taxonomy" id="48296"/>
    <lineage>
        <taxon>Bacteria</taxon>
        <taxon>Pseudomonadati</taxon>
        <taxon>Pseudomonadota</taxon>
        <taxon>Gammaproteobacteria</taxon>
        <taxon>Moraxellales</taxon>
        <taxon>Moraxellaceae</taxon>
        <taxon>Acinetobacter</taxon>
        <taxon>Acinetobacter calcoaceticus/baumannii complex</taxon>
    </lineage>
</organism>
<protein>
    <submittedName>
        <fullName evidence="2">DUF637 domain-containing protein</fullName>
    </submittedName>
</protein>
<dbReference type="Proteomes" id="UP001055514">
    <property type="component" value="Chromosome"/>
</dbReference>
<sequence length="2166" mass="227881">MNKNSYRIIYSKARQMFVAVAENVRSQTKTSGQSEASTQTNIDNTESQAFHQLWQVKALVASISLWMPLAPVYAGIVEDSAANAANRAVIGAGKNSAGTVVPVVNIQTPKNGISHNIYKQFDVLAEGAVLNNSRQGATTKTVGNVAANPFLATGEARVILNEVNSSAASRFEGNLEVAGQMADVIIANPSGINIKGGGFINANKAIFTTGKPQLNADGSIKQFTVDQGKITVSANPNSKFGLGGNNNDANYVDLYARALELSAELRAKNDIQVIAGANNVSADLQDVTPKTGTGTAPTLAVDVKALGGMYANNIYLMGTEKGLGVTNAGTVQAVNNLVITSAGKIEHSGTISSTSKTQGLVNIQTTGTGAAADINSSGSINSNSMLNIDSGNNLNVNAKEIIINVGSLASSPLIVNAKGNINLAADTRIMDDAQGGDVYIDAANINLAAGSELKSNRGTATIQVQKDLVAAKGAKLIAAKDLNVLSNGKLSLTENHIQASLGSINLQANSANIQNLIDLQGGTIYAGKDLNLYSSGDLNLKNLGFSLENAATRVKNIKAYSGRDLVWNNADKALPLITGLVQLDAANNLTVTAKEISNKDSIQLHANQIALNSALTSQKNIDVSSEIADLVLSQALKAQGDINLTALAGGVTANSLKATSSAGKISILANKNINLNSTQTTKAMPSADKDELTTDQSVISGLKGVTLGSIGDGTVNLQSVQVNANQGDILVSSNNGINLKANSDVVVTGDTGRFKTVNNVLKGQTVSIENSKSDIKIQNTDLSSTVGKLAINSRAGMSTIIDSVLTSKGNTELYAKDLLTLQGVNATSDQHLAVSSGRTVYSNAEYTPATKWIADKVTNLTSKGVTSVTATGNQVLQNTNLTGGAVLLEAGGFILGQTGLNLNAVGSDLLKNDTKLNSLNGDLTIQTNSNLTIDPKVYSLKAVGDIELVSKNGTLTLKGYGGTAGNGSEQVVKLDTANGGINLEGAKVDIQGSQLIAQKDIKIVSSKDDALIDGVKNNFSSLQKLNLAKDYTLKIEEMNKERLKLQSQDYFNDYSNLVKKYRNYNDMFLKYWDYELLDQTKNKNSEIWVNAYKEYERDFNVFKDKYPIKINYPVPGQLPFLLGGNNTPLAVDYVFGFKYDNDYINDVEKNELFYKESLNGSEHAETKLTSKSGNINITSAKGLSISGGNISAQLGQVNLEASGVLAEQYKSSISSGVNQPPKSLNASIIVDGHTDFYEKGTESEGNYSFRTLVSPTIINGDKGVNIRTVGKTKDDNLVLQATGITSKNGDVKIESNKSILFDAAIEQSYDLTTTTEKKKSWGGLKKKYITTVSENNDTNAASVDISAKNISIETKKLDPSVDAKTPDNNIDIYSGRFTAEGGTISIKSGGNLNFYTVEESSSSTVDVTKKTSYSKLISLLGSSKTTTNTTRTQISELPANLKADYINTQAVDKTKLVGTEFEYLKGATIETGGTLELIAAKTSITELLKKEKSSLAWQAMQDKGSITETAQLPSFNGPVLPTFKAAGGLSVQVPISEKDVNKVELRDAILDLSKKPGNEYLKELVNRKDVDWQKVLLTQKDWDYKQQGLTAAGAAIIVIIITIVTMGTGTAAAAGAAGGTAASGTTVGLGASMIGSAGVTTATVGGVTTITGVSTLGAMANAAITSLATQAGVSLINNGGDIGKTLKDLGSKDSIKSLATSVVTAGVLSKIASIDQMKALQETTKSGEFFTNLSGRVGQALVNSTVSASVDTAVNGGSLSEKLSASLVAGLSVALQGSLAGEIGENLDLGSKELSDQILHKLAHAAAGCIASSLQEKCEAGAIGAVVGEMVAGSFDMEPENDGDYSQAQLNKVRNVGQLISGVVAASAGYDVTVASQSASTAIENNWGKVLSSTGKAAYKIFKKATELQKAGKNLNDTNVWKDILKDTATGEYQDMLNSFKTAFSAGSTPLERTWALIDLATGIDKKDVKIVQDLLKDRNTIAKRLPNIKNGQFFDDKKIEELVNRGDVKKIHQIDVGAKGGWAKQANGKLEANSAYLLPNGAAYVTDNSGNVKEVTANLRNILMDRNNYQQSIAGKSGISGDQGGHLIAASLGGSGDRINLVPMAKTLNNGSWKAMESELANAVKLGKDVNMKVAVGYPTGSSRPNKFIVTATINGKSTNYQFSQ</sequence>
<dbReference type="Pfam" id="PF04830">
    <property type="entry name" value="DUF637"/>
    <property type="match status" value="1"/>
</dbReference>
<feature type="domain" description="Filamentous haemagglutinin FhaB/tRNA nuclease CdiA-like TPS" evidence="1">
    <location>
        <begin position="98"/>
        <end position="217"/>
    </location>
</feature>
<gene>
    <name evidence="2" type="ORF">MWH18_14345</name>
</gene>
<proteinExistence type="predicted"/>
<dbReference type="Gene3D" id="3.40.570.10">
    <property type="entry name" value="Extracellular Endonuclease, subunit A"/>
    <property type="match status" value="1"/>
</dbReference>
<dbReference type="InterPro" id="IPR006915">
    <property type="entry name" value="DUF637_hemagglutn_put"/>
</dbReference>
<dbReference type="RefSeq" id="WP_252932541.1">
    <property type="nucleotide sequence ID" value="NZ_CP095407.1"/>
</dbReference>
<dbReference type="Pfam" id="PF13930">
    <property type="entry name" value="Endonuclea_NS_2"/>
    <property type="match status" value="1"/>
</dbReference>
<dbReference type="InterPro" id="IPR012334">
    <property type="entry name" value="Pectin_lyas_fold"/>
</dbReference>